<keyword evidence="1" id="KW-0472">Membrane</keyword>
<accession>A0A6C0L8E9</accession>
<evidence type="ECO:0008006" key="3">
    <source>
        <dbReference type="Google" id="ProtNLM"/>
    </source>
</evidence>
<sequence length="238" mass="27643">MKQQVVKAYTPIIIFQGVKKIKDNVKKYKKIKIHRIYIVMDKYDALGYFLIVFVLSTCGYMYYINSEGFQLKCIISNVDGNKYCVREREKLQAAADLLATVTDKCKSLVKYMNKNYPDEERVKRLVAGYNPQKIVETLPTSEYTAYSENKGEKLAFCLNKSKSENDNLIDESTLTFVAIHELSHVMTKSIGHKSEFWENFKFLLENAKTAGIHNPVDYKKDKREYCGMSIHDNPYYDV</sequence>
<protein>
    <recommendedName>
        <fullName evidence="3">WLM domain-containing protein</fullName>
    </recommendedName>
</protein>
<keyword evidence="1" id="KW-1133">Transmembrane helix</keyword>
<proteinExistence type="predicted"/>
<keyword evidence="1" id="KW-0812">Transmembrane</keyword>
<feature type="transmembrane region" description="Helical" evidence="1">
    <location>
        <begin position="45"/>
        <end position="63"/>
    </location>
</feature>
<evidence type="ECO:0000256" key="1">
    <source>
        <dbReference type="SAM" id="Phobius"/>
    </source>
</evidence>
<reference evidence="2" key="1">
    <citation type="journal article" date="2020" name="Nature">
        <title>Giant virus diversity and host interactions through global metagenomics.</title>
        <authorList>
            <person name="Schulz F."/>
            <person name="Roux S."/>
            <person name="Paez-Espino D."/>
            <person name="Jungbluth S."/>
            <person name="Walsh D.A."/>
            <person name="Denef V.J."/>
            <person name="McMahon K.D."/>
            <person name="Konstantinidis K.T."/>
            <person name="Eloe-Fadrosh E.A."/>
            <person name="Kyrpides N.C."/>
            <person name="Woyke T."/>
        </authorList>
    </citation>
    <scope>NUCLEOTIDE SEQUENCE</scope>
    <source>
        <strain evidence="2">GVMAG-M-3300027759-42</strain>
    </source>
</reference>
<dbReference type="EMBL" id="MN740443">
    <property type="protein sequence ID" value="QHU26600.1"/>
    <property type="molecule type" value="Genomic_DNA"/>
</dbReference>
<organism evidence="2">
    <name type="scientific">viral metagenome</name>
    <dbReference type="NCBI Taxonomy" id="1070528"/>
    <lineage>
        <taxon>unclassified sequences</taxon>
        <taxon>metagenomes</taxon>
        <taxon>organismal metagenomes</taxon>
    </lineage>
</organism>
<dbReference type="AlphaFoldDB" id="A0A6C0L8E9"/>
<evidence type="ECO:0000313" key="2">
    <source>
        <dbReference type="EMBL" id="QHU26600.1"/>
    </source>
</evidence>
<dbReference type="Gene3D" id="3.30.2010.10">
    <property type="entry name" value="Metalloproteases ('zincins'), catalytic domain"/>
    <property type="match status" value="1"/>
</dbReference>
<name>A0A6C0L8E9_9ZZZZ</name>